<evidence type="ECO:0000313" key="5">
    <source>
        <dbReference type="Proteomes" id="UP000474957"/>
    </source>
</evidence>
<sequence>MATVVLAAAGGAIGASVGGAVLGVSSAVIGKAVGATVGAWLDQRLFGEGSAPVEVGRRDQLRLTGSREGAAMARVWGRMRLGGQIIWSSGFVEDVRTRGGGKGTGAAPSTKEYSYTVSLAIALCEGSIARVARVWADGQIVDLSTLDMRVYRGDEAQLPDPLIAASVPEGEAPAFRGTAYVVIENLALGLYGNRIPQFSFEVVRRPEGAQDDPIDQIRAVALVPGTGEYALATEPVSFAIGKGETRIVNVNNHEGRPDAQVAIDNLVAEAPGCAAASLVVSWFGTDLRCGSCEILPKVEQTDLDGGGMPWTVSGLDRSGAPPVSRIDGRPGFGGTPADASVLQAIDALKAAGQSVMFYPFVLMDIRAGNGLTDPWTGAGDQPEVPWRGRITCSVAPGRAGSPDTTAAAATEVADFFGMAQPEDFSLVDGAVVYSGPDEWSYRRFILHYAHLCAASGGVDAFCIGSELRSLTQLRDAPDAFPAVRALRTLAADVRAVLGTDVKIGYAADWSEYFGHHPADGSGDVWYHLDPLWSDPQIDFIGIDNYMPLSDWRDGTDHADADAGSIYELGYLMGNIEGGEGYDWYYPSSAAREAQLRAQIEDGAYDEPWTFRYKDIRNWWSRFHWNRVGGVKQAAPTDWQPEGKPIWFTELGCPAIDKGTNQPNVFVDPLSSENAIPHYSDGGQDRYIQQRYLQAMHLYWNDVSINPRSRVYEGPMVDMSHAFVWAWDARPWPDFPQRMDVWSDGRNFALGHWISGRTHLVGLGETVKEICERGGLADVDVSGLHGVLAGYHVEATETARESLQPLMLAYGFDAFEREGRLVFRNRGGAAVCSLNRDQLAVPGNDGPLVEVTRSPEAEMPARVRISFVHPEKDYQTVTAEAQMPGAEALYSAGSDLPVAMSHAEANAVAARWLAETQVARDHVTFSLPRSMTDVGAGDIVLLPTGGGTGRFRVDRVEEAVGRTVQAVRVEDGIYRRIPFIPELIVGGGPNDRGAPHVEVMDLPLLTGEEIPHAPWVAAAQVPWSGPLAMATAAQDYDYRPQPSLVRSSVVGTTLSPLPAAQPGRWAEQSVDIALSEGPLLSRPQQDVLNGANVAALRGAGHADWEVIQFREAELIAERTYRLSGLLRGQAGTDGVMPLTTAAGADFVLLDGSAEQLELPLDALGLERHLRVGPAGRPFDDPSYRHLVFSPAGAGLRPYTPVHATARRGGAGAIDLRWVRRTRTGGDNWAIADVPLGEVSERYQVRVLSGSALLRETEVGAAFWTYTAAMQAADGAPADLEFRIAQISDTYGPGLQARIYFNE</sequence>
<feature type="domain" description="Rcc01698-like C-terminal" evidence="3">
    <location>
        <begin position="1047"/>
        <end position="1146"/>
    </location>
</feature>
<feature type="domain" description="Tip attachment protein J" evidence="2">
    <location>
        <begin position="796"/>
        <end position="956"/>
    </location>
</feature>
<evidence type="ECO:0000259" key="3">
    <source>
        <dbReference type="Pfam" id="PF23666"/>
    </source>
</evidence>
<organism evidence="4 5">
    <name type="scientific">Halovulum marinum</name>
    <dbReference type="NCBI Taxonomy" id="2662447"/>
    <lineage>
        <taxon>Bacteria</taxon>
        <taxon>Pseudomonadati</taxon>
        <taxon>Pseudomonadota</taxon>
        <taxon>Alphaproteobacteria</taxon>
        <taxon>Rhodobacterales</taxon>
        <taxon>Paracoccaceae</taxon>
        <taxon>Halovulum</taxon>
    </lineage>
</organism>
<dbReference type="Pfam" id="PF13547">
    <property type="entry name" value="GTA_TIM"/>
    <property type="match status" value="1"/>
</dbReference>
<evidence type="ECO:0000259" key="1">
    <source>
        <dbReference type="Pfam" id="PF13547"/>
    </source>
</evidence>
<gene>
    <name evidence="4" type="ORF">GE300_05150</name>
</gene>
<protein>
    <submittedName>
        <fullName evidence="4">Host specificity protein</fullName>
    </submittedName>
</protein>
<dbReference type="Proteomes" id="UP000474957">
    <property type="component" value="Unassembled WGS sequence"/>
</dbReference>
<evidence type="ECO:0000313" key="4">
    <source>
        <dbReference type="EMBL" id="MSU89012.1"/>
    </source>
</evidence>
<accession>A0A6L5YYQ5</accession>
<dbReference type="InterPro" id="IPR017853">
    <property type="entry name" value="GH"/>
</dbReference>
<name>A0A6L5YYQ5_9RHOB</name>
<dbReference type="Pfam" id="PF23666">
    <property type="entry name" value="Rcc01698_C"/>
    <property type="match status" value="1"/>
</dbReference>
<dbReference type="Gene3D" id="3.20.20.80">
    <property type="entry name" value="Glycosidases"/>
    <property type="match status" value="2"/>
</dbReference>
<dbReference type="RefSeq" id="WP_154445474.1">
    <property type="nucleotide sequence ID" value="NZ_WIND01000002.1"/>
</dbReference>
<proteinExistence type="predicted"/>
<reference evidence="4 5" key="1">
    <citation type="submission" date="2019-10" db="EMBL/GenBank/DDBJ databases">
        <title>Cognatihalovulum marinum gen. nov. sp. nov., a new member of the family Rhodobacteraceae isolated from deep seawater of the Northwest Indian Ocean.</title>
        <authorList>
            <person name="Ruan C."/>
            <person name="Wang J."/>
            <person name="Zheng X."/>
            <person name="Song L."/>
            <person name="Zhu Y."/>
            <person name="Huang Y."/>
            <person name="Lu Z."/>
            <person name="Du W."/>
            <person name="Huang L."/>
            <person name="Dai X."/>
        </authorList>
    </citation>
    <scope>NUCLEOTIDE SEQUENCE [LARGE SCALE GENOMIC DNA]</scope>
    <source>
        <strain evidence="4 5">2CG4</strain>
    </source>
</reference>
<keyword evidence="5" id="KW-1185">Reference proteome</keyword>
<dbReference type="Pfam" id="PF13550">
    <property type="entry name" value="Phage-tail_3"/>
    <property type="match status" value="1"/>
</dbReference>
<comment type="caution">
    <text evidence="4">The sequence shown here is derived from an EMBL/GenBank/DDBJ whole genome shotgun (WGS) entry which is preliminary data.</text>
</comment>
<dbReference type="InterPro" id="IPR025195">
    <property type="entry name" value="GTA_TIM_dom"/>
</dbReference>
<dbReference type="InterPro" id="IPR056490">
    <property type="entry name" value="Rcc01698_C"/>
</dbReference>
<dbReference type="InterPro" id="IPR032876">
    <property type="entry name" value="J_dom"/>
</dbReference>
<dbReference type="EMBL" id="WIND01000002">
    <property type="protein sequence ID" value="MSU89012.1"/>
    <property type="molecule type" value="Genomic_DNA"/>
</dbReference>
<evidence type="ECO:0000259" key="2">
    <source>
        <dbReference type="Pfam" id="PF13550"/>
    </source>
</evidence>
<dbReference type="CDD" id="cd19607">
    <property type="entry name" value="GTA_TIM-barrel-like"/>
    <property type="match status" value="1"/>
</dbReference>
<dbReference type="SUPFAM" id="SSF51445">
    <property type="entry name" value="(Trans)glycosidases"/>
    <property type="match status" value="1"/>
</dbReference>
<feature type="domain" description="GTA TIM-barrel-like" evidence="1">
    <location>
        <begin position="439"/>
        <end position="735"/>
    </location>
</feature>